<name>A0ABQ3R2K3_9ACTN</name>
<sequence>MTGGAVHGSSPPLAAKAGAAPAATSAATRPAAAAVRAVRLAPGMERGDSVVIQHPYEVGKGPAAGKVRIAVPDDR</sequence>
<evidence type="ECO:0000313" key="2">
    <source>
        <dbReference type="EMBL" id="GHI43727.1"/>
    </source>
</evidence>
<reference evidence="2" key="1">
    <citation type="submission" date="2024-05" db="EMBL/GenBank/DDBJ databases">
        <title>Whole genome shotgun sequence of Streptomyces violascens NBRC 12920.</title>
        <authorList>
            <person name="Komaki H."/>
            <person name="Tamura T."/>
        </authorList>
    </citation>
    <scope>NUCLEOTIDE SEQUENCE</scope>
    <source>
        <strain evidence="2">NBRC 12920</strain>
    </source>
</reference>
<evidence type="ECO:0000256" key="1">
    <source>
        <dbReference type="SAM" id="MobiDB-lite"/>
    </source>
</evidence>
<feature type="compositionally biased region" description="Low complexity" evidence="1">
    <location>
        <begin position="10"/>
        <end position="28"/>
    </location>
</feature>
<evidence type="ECO:0000313" key="3">
    <source>
        <dbReference type="Proteomes" id="UP001050808"/>
    </source>
</evidence>
<feature type="region of interest" description="Disordered" evidence="1">
    <location>
        <begin position="1"/>
        <end position="28"/>
    </location>
</feature>
<proteinExistence type="predicted"/>
<keyword evidence="3" id="KW-1185">Reference proteome</keyword>
<gene>
    <name evidence="2" type="ORF">Sviol_81350</name>
</gene>
<comment type="caution">
    <text evidence="2">The sequence shown here is derived from an EMBL/GenBank/DDBJ whole genome shotgun (WGS) entry which is preliminary data.</text>
</comment>
<protein>
    <submittedName>
        <fullName evidence="2">Uncharacterized protein</fullName>
    </submittedName>
</protein>
<dbReference type="EMBL" id="BNDY01000022">
    <property type="protein sequence ID" value="GHI43727.1"/>
    <property type="molecule type" value="Genomic_DNA"/>
</dbReference>
<organism evidence="2 3">
    <name type="scientific">Streptomyces violascens</name>
    <dbReference type="NCBI Taxonomy" id="67381"/>
    <lineage>
        <taxon>Bacteria</taxon>
        <taxon>Bacillati</taxon>
        <taxon>Actinomycetota</taxon>
        <taxon>Actinomycetes</taxon>
        <taxon>Kitasatosporales</taxon>
        <taxon>Streptomycetaceae</taxon>
        <taxon>Streptomyces</taxon>
    </lineage>
</organism>
<accession>A0ABQ3R2K3</accession>
<dbReference type="Proteomes" id="UP001050808">
    <property type="component" value="Unassembled WGS sequence"/>
</dbReference>